<dbReference type="InterPro" id="IPR002020">
    <property type="entry name" value="Citrate_synthase"/>
</dbReference>
<sequence>MSTWMDANEAAECLAVSRQTLYAYVSRGLLRPERVKGSRASRYRAADVQRLALQHSGARSPRQAAQSTLDWGFPVLPSALTLIRDGRLYYRGEDVIELAAHARLEDVAALLWQVEAERILAAPAIEAGPTRPRPGAGPQRSLAAFHGLLSQAGIGRQSESVAEEGAQLLRWMRAATTGRTLPCVAEREPMHRQLKALWRLPERHEEIVRAALVLCADHELNASSFAARCVASTGAVLPVCVAAGLSALSGPRHGGITAAVEDLWDRCTSASRAALRRMVRDCIAAPDASPQGQGFGHPLYPGGDPRAAYLLERLPRDARREAWIAEVHEQTGLRPSIDFALVALRRTLGLPSGAAFALFAIGRTVGWIGHALEQQSTASLIRPRAVYTGPQPSPRPPAPMDRPVPAFWPAR</sequence>
<dbReference type="CDD" id="cd06102">
    <property type="entry name" value="citrate_synt_like_2"/>
    <property type="match status" value="1"/>
</dbReference>
<dbReference type="InterPro" id="IPR016142">
    <property type="entry name" value="Citrate_synth-like_lrg_a-sub"/>
</dbReference>
<dbReference type="Proteomes" id="UP000267464">
    <property type="component" value="Unassembled WGS sequence"/>
</dbReference>
<dbReference type="InterPro" id="IPR041657">
    <property type="entry name" value="HTH_17"/>
</dbReference>
<dbReference type="InterPro" id="IPR009061">
    <property type="entry name" value="DNA-bd_dom_put_sf"/>
</dbReference>
<feature type="domain" description="Helix-turn-helix" evidence="4">
    <location>
        <begin position="4"/>
        <end position="54"/>
    </location>
</feature>
<dbReference type="PANTHER" id="PTHR11739:SF4">
    <property type="entry name" value="CITRATE SYNTHASE, PEROXISOMAL"/>
    <property type="match status" value="1"/>
</dbReference>
<feature type="region of interest" description="Disordered" evidence="3">
    <location>
        <begin position="383"/>
        <end position="411"/>
    </location>
</feature>
<dbReference type="EMBL" id="QUSW01000005">
    <property type="protein sequence ID" value="RQP23179.1"/>
    <property type="molecule type" value="Genomic_DNA"/>
</dbReference>
<name>A0A3N7JQ60_9BURK</name>
<comment type="similarity">
    <text evidence="1">Belongs to the citrate synthase family.</text>
</comment>
<reference evidence="5 6" key="2">
    <citation type="submission" date="2018-12" db="EMBL/GenBank/DDBJ databases">
        <title>Rhizobacter gummiphilus sp. nov., a rubber-degrading bacterium isolated from the soil of a botanical garden in Japan.</title>
        <authorList>
            <person name="Shunsuke S.S."/>
        </authorList>
    </citation>
    <scope>NUCLEOTIDE SEQUENCE [LARGE SCALE GENOMIC DNA]</scope>
    <source>
        <strain evidence="5 6">S-16</strain>
    </source>
</reference>
<protein>
    <submittedName>
        <fullName evidence="5">Helix-turn-helix domain-containing protein</fullName>
    </submittedName>
</protein>
<keyword evidence="2" id="KW-0808">Transferase</keyword>
<dbReference type="Gene3D" id="1.10.580.10">
    <property type="entry name" value="Citrate Synthase, domain 1"/>
    <property type="match status" value="2"/>
</dbReference>
<evidence type="ECO:0000313" key="5">
    <source>
        <dbReference type="EMBL" id="RQP23179.1"/>
    </source>
</evidence>
<dbReference type="InterPro" id="IPR036969">
    <property type="entry name" value="Citrate_synthase_sf"/>
</dbReference>
<dbReference type="GO" id="GO:0046912">
    <property type="term" value="F:acyltransferase activity, acyl groups converted into alkyl on transfer"/>
    <property type="evidence" value="ECO:0007669"/>
    <property type="project" value="InterPro"/>
</dbReference>
<dbReference type="Gene3D" id="1.10.1660.10">
    <property type="match status" value="1"/>
</dbReference>
<evidence type="ECO:0000256" key="1">
    <source>
        <dbReference type="ARBA" id="ARBA00010566"/>
    </source>
</evidence>
<reference evidence="5 6" key="1">
    <citation type="submission" date="2018-08" db="EMBL/GenBank/DDBJ databases">
        <authorList>
            <person name="Khan S.A."/>
            <person name="Jeon C.O."/>
            <person name="Chun B.H."/>
            <person name="Jeong S.E."/>
        </authorList>
    </citation>
    <scope>NUCLEOTIDE SEQUENCE [LARGE SCALE GENOMIC DNA]</scope>
    <source>
        <strain evidence="5 6">S-16</strain>
    </source>
</reference>
<dbReference type="AlphaFoldDB" id="A0A3N7JQ60"/>
<dbReference type="OrthoDB" id="9800864at2"/>
<evidence type="ECO:0000259" key="4">
    <source>
        <dbReference type="Pfam" id="PF12728"/>
    </source>
</evidence>
<evidence type="ECO:0000256" key="3">
    <source>
        <dbReference type="SAM" id="MobiDB-lite"/>
    </source>
</evidence>
<gene>
    <name evidence="5" type="ORF">DZC73_18880</name>
</gene>
<dbReference type="PANTHER" id="PTHR11739">
    <property type="entry name" value="CITRATE SYNTHASE"/>
    <property type="match status" value="1"/>
</dbReference>
<dbReference type="GO" id="GO:0005975">
    <property type="term" value="P:carbohydrate metabolic process"/>
    <property type="evidence" value="ECO:0007669"/>
    <property type="project" value="TreeGrafter"/>
</dbReference>
<dbReference type="RefSeq" id="WP_124541926.1">
    <property type="nucleotide sequence ID" value="NZ_QUSW01000005.1"/>
</dbReference>
<dbReference type="PRINTS" id="PR00143">
    <property type="entry name" value="CITRTSNTHASE"/>
</dbReference>
<evidence type="ECO:0000256" key="2">
    <source>
        <dbReference type="ARBA" id="ARBA00022679"/>
    </source>
</evidence>
<feature type="compositionally biased region" description="Pro residues" evidence="3">
    <location>
        <begin position="391"/>
        <end position="402"/>
    </location>
</feature>
<organism evidence="5 6">
    <name type="scientific">Piscinibacter terrae</name>
    <dbReference type="NCBI Taxonomy" id="2496871"/>
    <lineage>
        <taxon>Bacteria</taxon>
        <taxon>Pseudomonadati</taxon>
        <taxon>Pseudomonadota</taxon>
        <taxon>Betaproteobacteria</taxon>
        <taxon>Burkholderiales</taxon>
        <taxon>Sphaerotilaceae</taxon>
        <taxon>Piscinibacter</taxon>
    </lineage>
</organism>
<dbReference type="GO" id="GO:0006099">
    <property type="term" value="P:tricarboxylic acid cycle"/>
    <property type="evidence" value="ECO:0007669"/>
    <property type="project" value="TreeGrafter"/>
</dbReference>
<evidence type="ECO:0000313" key="6">
    <source>
        <dbReference type="Proteomes" id="UP000267464"/>
    </source>
</evidence>
<dbReference type="SUPFAM" id="SSF48256">
    <property type="entry name" value="Citrate synthase"/>
    <property type="match status" value="1"/>
</dbReference>
<keyword evidence="6" id="KW-1185">Reference proteome</keyword>
<dbReference type="SUPFAM" id="SSF46955">
    <property type="entry name" value="Putative DNA-binding domain"/>
    <property type="match status" value="1"/>
</dbReference>
<proteinExistence type="inferred from homology"/>
<dbReference type="Pfam" id="PF12728">
    <property type="entry name" value="HTH_17"/>
    <property type="match status" value="1"/>
</dbReference>
<dbReference type="GO" id="GO:0005829">
    <property type="term" value="C:cytosol"/>
    <property type="evidence" value="ECO:0007669"/>
    <property type="project" value="TreeGrafter"/>
</dbReference>
<accession>A0A3N7JQ60</accession>
<dbReference type="Pfam" id="PF00285">
    <property type="entry name" value="Citrate_synt"/>
    <property type="match status" value="1"/>
</dbReference>
<comment type="caution">
    <text evidence="5">The sequence shown here is derived from an EMBL/GenBank/DDBJ whole genome shotgun (WGS) entry which is preliminary data.</text>
</comment>